<reference evidence="1 2" key="1">
    <citation type="submission" date="2013-12" db="EMBL/GenBank/DDBJ databases">
        <title>Draft genome of the parsitic nematode Ancylostoma duodenale.</title>
        <authorList>
            <person name="Mitreva M."/>
        </authorList>
    </citation>
    <scope>NUCLEOTIDE SEQUENCE [LARGE SCALE GENOMIC DNA]</scope>
    <source>
        <strain evidence="1 2">Zhejiang</strain>
    </source>
</reference>
<accession>A0A0C2CTS8</accession>
<proteinExistence type="predicted"/>
<name>A0A0C2CTS8_9BILA</name>
<evidence type="ECO:0000313" key="2">
    <source>
        <dbReference type="Proteomes" id="UP000054047"/>
    </source>
</evidence>
<protein>
    <submittedName>
        <fullName evidence="1">Uncharacterized protein</fullName>
    </submittedName>
</protein>
<dbReference type="AlphaFoldDB" id="A0A0C2CTS8"/>
<dbReference type="EMBL" id="KN741802">
    <property type="protein sequence ID" value="KIH53202.1"/>
    <property type="molecule type" value="Genomic_DNA"/>
</dbReference>
<dbReference type="OrthoDB" id="6515930at2759"/>
<keyword evidence="2" id="KW-1185">Reference proteome</keyword>
<gene>
    <name evidence="1" type="ORF">ANCDUO_16680</name>
</gene>
<organism evidence="1 2">
    <name type="scientific">Ancylostoma duodenale</name>
    <dbReference type="NCBI Taxonomy" id="51022"/>
    <lineage>
        <taxon>Eukaryota</taxon>
        <taxon>Metazoa</taxon>
        <taxon>Ecdysozoa</taxon>
        <taxon>Nematoda</taxon>
        <taxon>Chromadorea</taxon>
        <taxon>Rhabditida</taxon>
        <taxon>Rhabditina</taxon>
        <taxon>Rhabditomorpha</taxon>
        <taxon>Strongyloidea</taxon>
        <taxon>Ancylostomatidae</taxon>
        <taxon>Ancylostomatinae</taxon>
        <taxon>Ancylostoma</taxon>
    </lineage>
</organism>
<sequence length="83" mass="9317">MYSETGLVPCQLCPRHTFSGPPIVGVYNAPTRQPLLVKDKLLNQHVNRLTAPQNNAKTRLNVLFETTAQYVIVVQDLLENDVN</sequence>
<dbReference type="Proteomes" id="UP000054047">
    <property type="component" value="Unassembled WGS sequence"/>
</dbReference>
<evidence type="ECO:0000313" key="1">
    <source>
        <dbReference type="EMBL" id="KIH53202.1"/>
    </source>
</evidence>